<dbReference type="SUPFAM" id="SSF55961">
    <property type="entry name" value="Bet v1-like"/>
    <property type="match status" value="1"/>
</dbReference>
<dbReference type="InterPro" id="IPR019587">
    <property type="entry name" value="Polyketide_cyclase/dehydratase"/>
</dbReference>
<dbReference type="EMBL" id="PVTF01000008">
    <property type="protein sequence ID" value="PRY38655.1"/>
    <property type="molecule type" value="Genomic_DNA"/>
</dbReference>
<dbReference type="RefSeq" id="WP_106189922.1">
    <property type="nucleotide sequence ID" value="NZ_PVTF01000008.1"/>
</dbReference>
<dbReference type="InterPro" id="IPR023393">
    <property type="entry name" value="START-like_dom_sf"/>
</dbReference>
<reference evidence="1 2" key="1">
    <citation type="submission" date="2018-03" db="EMBL/GenBank/DDBJ databases">
        <title>Genomic Encyclopedia of Archaeal and Bacterial Type Strains, Phase II (KMG-II): from individual species to whole genera.</title>
        <authorList>
            <person name="Goeker M."/>
        </authorList>
    </citation>
    <scope>NUCLEOTIDE SEQUENCE [LARGE SCALE GENOMIC DNA]</scope>
    <source>
        <strain evidence="1 2">DSM 44720</strain>
    </source>
</reference>
<dbReference type="AlphaFoldDB" id="A0A2T0SZ12"/>
<proteinExistence type="predicted"/>
<comment type="caution">
    <text evidence="1">The sequence shown here is derived from an EMBL/GenBank/DDBJ whole genome shotgun (WGS) entry which is preliminary data.</text>
</comment>
<accession>A0A2T0SZ12</accession>
<name>A0A2T0SZ12_9PSEU</name>
<sequence length="146" mass="15801">MTTVELDIPRPPAEVFAVLADGWTYAGWVVGATHIRAVDKGWPAVGARIHHSVGTWPLQLKDQTVVRSVVPGDSLELHAKAWPFGTALVRFELTATADGTRVSMAEKAVEGPGALVPEAVQALVLQPRNRETLLRLSDVVVRGDHR</sequence>
<dbReference type="CDD" id="cd07812">
    <property type="entry name" value="SRPBCC"/>
    <property type="match status" value="1"/>
</dbReference>
<dbReference type="Gene3D" id="3.30.530.20">
    <property type="match status" value="1"/>
</dbReference>
<evidence type="ECO:0000313" key="1">
    <source>
        <dbReference type="EMBL" id="PRY38655.1"/>
    </source>
</evidence>
<protein>
    <submittedName>
        <fullName evidence="1">Polyketide cyclase/dehydrase/lipid transport protein</fullName>
    </submittedName>
</protein>
<dbReference type="Pfam" id="PF10604">
    <property type="entry name" value="Polyketide_cyc2"/>
    <property type="match status" value="1"/>
</dbReference>
<gene>
    <name evidence="1" type="ORF">CLV43_10855</name>
</gene>
<keyword evidence="2" id="KW-1185">Reference proteome</keyword>
<dbReference type="Proteomes" id="UP000239494">
    <property type="component" value="Unassembled WGS sequence"/>
</dbReference>
<evidence type="ECO:0000313" key="2">
    <source>
        <dbReference type="Proteomes" id="UP000239494"/>
    </source>
</evidence>
<organism evidence="1 2">
    <name type="scientific">Umezawaea tangerina</name>
    <dbReference type="NCBI Taxonomy" id="84725"/>
    <lineage>
        <taxon>Bacteria</taxon>
        <taxon>Bacillati</taxon>
        <taxon>Actinomycetota</taxon>
        <taxon>Actinomycetes</taxon>
        <taxon>Pseudonocardiales</taxon>
        <taxon>Pseudonocardiaceae</taxon>
        <taxon>Umezawaea</taxon>
    </lineage>
</organism>
<dbReference type="OrthoDB" id="4483486at2"/>